<name>A0ABN7V2K2_GIGMA</name>
<dbReference type="EMBL" id="CAJVQB010008707">
    <property type="protein sequence ID" value="CAG8722242.1"/>
    <property type="molecule type" value="Genomic_DNA"/>
</dbReference>
<feature type="region of interest" description="Disordered" evidence="1">
    <location>
        <begin position="173"/>
        <end position="192"/>
    </location>
</feature>
<dbReference type="InterPro" id="IPR036691">
    <property type="entry name" value="Endo/exonu/phosph_ase_sf"/>
</dbReference>
<comment type="caution">
    <text evidence="2">The sequence shown here is derived from an EMBL/GenBank/DDBJ whole genome shotgun (WGS) entry which is preliminary data.</text>
</comment>
<sequence length="192" mass="21952">MSQIIEDITLTGNRQSPYYNNTTTIQTTPPNITHPVHFTLELSQPLKIITHNIQGLGVNIKFQQWLEYYNKQQVHIISMTETKWPESTTPYISLTNPLYKLYIVNCNAETAIQRENSMETAIVLHLNLQPYIHNIDKVPGMAIMIDPIKLRGTNTMTFPLTLNKLQDNITNAINDTSNPTQSKKIRTQTAET</sequence>
<evidence type="ECO:0000256" key="1">
    <source>
        <dbReference type="SAM" id="MobiDB-lite"/>
    </source>
</evidence>
<gene>
    <name evidence="2" type="ORF">GMARGA_LOCUS13628</name>
</gene>
<evidence type="ECO:0000313" key="3">
    <source>
        <dbReference type="Proteomes" id="UP000789901"/>
    </source>
</evidence>
<dbReference type="Proteomes" id="UP000789901">
    <property type="component" value="Unassembled WGS sequence"/>
</dbReference>
<evidence type="ECO:0000313" key="2">
    <source>
        <dbReference type="EMBL" id="CAG8722242.1"/>
    </source>
</evidence>
<accession>A0ABN7V2K2</accession>
<protein>
    <submittedName>
        <fullName evidence="2">33873_t:CDS:1</fullName>
    </submittedName>
</protein>
<proteinExistence type="predicted"/>
<organism evidence="2 3">
    <name type="scientific">Gigaspora margarita</name>
    <dbReference type="NCBI Taxonomy" id="4874"/>
    <lineage>
        <taxon>Eukaryota</taxon>
        <taxon>Fungi</taxon>
        <taxon>Fungi incertae sedis</taxon>
        <taxon>Mucoromycota</taxon>
        <taxon>Glomeromycotina</taxon>
        <taxon>Glomeromycetes</taxon>
        <taxon>Diversisporales</taxon>
        <taxon>Gigasporaceae</taxon>
        <taxon>Gigaspora</taxon>
    </lineage>
</organism>
<dbReference type="Gene3D" id="3.60.10.10">
    <property type="entry name" value="Endonuclease/exonuclease/phosphatase"/>
    <property type="match status" value="1"/>
</dbReference>
<reference evidence="2 3" key="1">
    <citation type="submission" date="2021-06" db="EMBL/GenBank/DDBJ databases">
        <authorList>
            <person name="Kallberg Y."/>
            <person name="Tangrot J."/>
            <person name="Rosling A."/>
        </authorList>
    </citation>
    <scope>NUCLEOTIDE SEQUENCE [LARGE SCALE GENOMIC DNA]</scope>
    <source>
        <strain evidence="2 3">120-4 pot B 10/14</strain>
    </source>
</reference>
<dbReference type="SUPFAM" id="SSF56219">
    <property type="entry name" value="DNase I-like"/>
    <property type="match status" value="1"/>
</dbReference>
<keyword evidence="3" id="KW-1185">Reference proteome</keyword>